<dbReference type="PROSITE" id="PS51257">
    <property type="entry name" value="PROKAR_LIPOPROTEIN"/>
    <property type="match status" value="1"/>
</dbReference>
<evidence type="ECO:0000313" key="4">
    <source>
        <dbReference type="Proteomes" id="UP000541969"/>
    </source>
</evidence>
<evidence type="ECO:0000256" key="2">
    <source>
        <dbReference type="SAM" id="SignalP"/>
    </source>
</evidence>
<keyword evidence="2" id="KW-0732">Signal</keyword>
<gene>
    <name evidence="3" type="ORF">GGQ55_003028</name>
</gene>
<reference evidence="3 4" key="1">
    <citation type="submission" date="2020-07" db="EMBL/GenBank/DDBJ databases">
        <title>Sequencing the genomes of 1000 actinobacteria strains.</title>
        <authorList>
            <person name="Klenk H.-P."/>
        </authorList>
    </citation>
    <scope>NUCLEOTIDE SEQUENCE [LARGE SCALE GENOMIC DNA]</scope>
    <source>
        <strain evidence="3 4">DSM 104001</strain>
    </source>
</reference>
<keyword evidence="4" id="KW-1185">Reference proteome</keyword>
<feature type="chain" id="PRO_5032316325" evidence="2">
    <location>
        <begin position="30"/>
        <end position="133"/>
    </location>
</feature>
<accession>A0A853CG00</accession>
<dbReference type="SUPFAM" id="SSF49503">
    <property type="entry name" value="Cupredoxins"/>
    <property type="match status" value="1"/>
</dbReference>
<dbReference type="EMBL" id="JACBZT010000001">
    <property type="protein sequence ID" value="NYJ06750.1"/>
    <property type="molecule type" value="Genomic_DNA"/>
</dbReference>
<organism evidence="3 4">
    <name type="scientific">Petropleomorpha daqingensis</name>
    <dbReference type="NCBI Taxonomy" id="2026353"/>
    <lineage>
        <taxon>Bacteria</taxon>
        <taxon>Bacillati</taxon>
        <taxon>Actinomycetota</taxon>
        <taxon>Actinomycetes</taxon>
        <taxon>Geodermatophilales</taxon>
        <taxon>Geodermatophilaceae</taxon>
        <taxon>Petropleomorpha</taxon>
    </lineage>
</organism>
<evidence type="ECO:0000313" key="3">
    <source>
        <dbReference type="EMBL" id="NYJ06750.1"/>
    </source>
</evidence>
<dbReference type="Gene3D" id="2.60.40.420">
    <property type="entry name" value="Cupredoxins - blue copper proteins"/>
    <property type="match status" value="1"/>
</dbReference>
<feature type="signal peptide" evidence="2">
    <location>
        <begin position="1"/>
        <end position="29"/>
    </location>
</feature>
<dbReference type="InterPro" id="IPR008972">
    <property type="entry name" value="Cupredoxin"/>
</dbReference>
<dbReference type="AlphaFoldDB" id="A0A853CG00"/>
<dbReference type="Proteomes" id="UP000541969">
    <property type="component" value="Unassembled WGS sequence"/>
</dbReference>
<name>A0A853CG00_9ACTN</name>
<comment type="caution">
    <text evidence="3">The sequence shown here is derived from an EMBL/GenBank/DDBJ whole genome shotgun (WGS) entry which is preliminary data.</text>
</comment>
<sequence length="133" mass="13131">MSRLLRAGAATALALAVASCAGKAPDATAAGTSSSAAGSSSSSSSSAAGRTIEVTYAGGAITGGGRIPVELGSPVTLRVTSDVADEVHVHGYDLMQDVTPDAPATVTFDATIPGVFEVELEGLGQQLLTLQVQ</sequence>
<evidence type="ECO:0000256" key="1">
    <source>
        <dbReference type="SAM" id="MobiDB-lite"/>
    </source>
</evidence>
<protein>
    <submittedName>
        <fullName evidence="3">Putative outer membrane protein</fullName>
    </submittedName>
</protein>
<feature type="region of interest" description="Disordered" evidence="1">
    <location>
        <begin position="26"/>
        <end position="48"/>
    </location>
</feature>
<proteinExistence type="predicted"/>
<dbReference type="RefSeq" id="WP_179718092.1">
    <property type="nucleotide sequence ID" value="NZ_JACBZT010000001.1"/>
</dbReference>